<dbReference type="PROSITE" id="PS51257">
    <property type="entry name" value="PROKAR_LIPOPROTEIN"/>
    <property type="match status" value="1"/>
</dbReference>
<dbReference type="AlphaFoldDB" id="A0A2P6VQ91"/>
<dbReference type="PANTHER" id="PTHR11662">
    <property type="entry name" value="SOLUTE CARRIER FAMILY 17"/>
    <property type="match status" value="1"/>
</dbReference>
<keyword evidence="3 6" id="KW-1133">Transmembrane helix</keyword>
<comment type="subcellular location">
    <subcellularLocation>
        <location evidence="1">Membrane</location>
        <topology evidence="1">Multi-pass membrane protein</topology>
    </subcellularLocation>
</comment>
<keyword evidence="4 6" id="KW-0472">Membrane</keyword>
<evidence type="ECO:0000256" key="2">
    <source>
        <dbReference type="ARBA" id="ARBA00022692"/>
    </source>
</evidence>
<dbReference type="Gene3D" id="1.20.1250.20">
    <property type="entry name" value="MFS general substrate transporter like domains"/>
    <property type="match status" value="2"/>
</dbReference>
<evidence type="ECO:0000256" key="6">
    <source>
        <dbReference type="SAM" id="Phobius"/>
    </source>
</evidence>
<evidence type="ECO:0000313" key="8">
    <source>
        <dbReference type="EMBL" id="PSC76240.1"/>
    </source>
</evidence>
<sequence>MRRRPAVAAAAAAAADAAEGQAQTVLLVACVAMAMAAVHRVAFSVLALPIQAQLGLTLPQMGMLQSALLCGYLLGQVPCGMLADRLGGAPLAAAGLLLWSSVCLLFNLAPSSSNPFVALLAVRAALGLAQSCIMPAVGNLAARWFPSASRSRWTSAVYSAYSVGTVAGLALTPLLAEHASWSKIYALLGLAGMAAAVAGGLALPREGHAALQPWPAAVPAAGRSCGGMGRAGSGVGREALVHLLMLCFVHSVISFSFFIQQAWMPTFLASSGFTHLSSIGVLSALPWLATSAVSLLAGGVADRLQAQHRWSALRVRRVMQALAAGGTALSLLPLALPGLRLPPLATASVLVVSVGFQGLCYSGFHAYVAEVAPQEVGLVLSITNTCGTLVGIAGTLATGWLAASPLGYSAVFAATALLQALCLVAWLAGAHGRPLRLHMP</sequence>
<feature type="transmembrane region" description="Helical" evidence="6">
    <location>
        <begin position="279"/>
        <end position="300"/>
    </location>
</feature>
<organism evidence="8 9">
    <name type="scientific">Micractinium conductrix</name>
    <dbReference type="NCBI Taxonomy" id="554055"/>
    <lineage>
        <taxon>Eukaryota</taxon>
        <taxon>Viridiplantae</taxon>
        <taxon>Chlorophyta</taxon>
        <taxon>core chlorophytes</taxon>
        <taxon>Trebouxiophyceae</taxon>
        <taxon>Chlorellales</taxon>
        <taxon>Chlorellaceae</taxon>
        <taxon>Chlorella clade</taxon>
        <taxon>Micractinium</taxon>
    </lineage>
</organism>
<dbReference type="GO" id="GO:0022857">
    <property type="term" value="F:transmembrane transporter activity"/>
    <property type="evidence" value="ECO:0007669"/>
    <property type="project" value="InterPro"/>
</dbReference>
<evidence type="ECO:0000256" key="5">
    <source>
        <dbReference type="ARBA" id="ARBA00024362"/>
    </source>
</evidence>
<dbReference type="STRING" id="554055.A0A2P6VQ91"/>
<comment type="caution">
    <text evidence="8">The sequence shown here is derived from an EMBL/GenBank/DDBJ whole genome shotgun (WGS) entry which is preliminary data.</text>
</comment>
<dbReference type="InterPro" id="IPR011701">
    <property type="entry name" value="MFS"/>
</dbReference>
<dbReference type="InterPro" id="IPR020846">
    <property type="entry name" value="MFS_dom"/>
</dbReference>
<feature type="transmembrane region" description="Helical" evidence="6">
    <location>
        <begin position="62"/>
        <end position="83"/>
    </location>
</feature>
<name>A0A2P6VQ91_9CHLO</name>
<accession>A0A2P6VQ91</accession>
<dbReference type="Pfam" id="PF07690">
    <property type="entry name" value="MFS_1"/>
    <property type="match status" value="1"/>
</dbReference>
<evidence type="ECO:0000313" key="9">
    <source>
        <dbReference type="Proteomes" id="UP000239649"/>
    </source>
</evidence>
<dbReference type="InterPro" id="IPR036259">
    <property type="entry name" value="MFS_trans_sf"/>
</dbReference>
<dbReference type="GO" id="GO:0016020">
    <property type="term" value="C:membrane"/>
    <property type="evidence" value="ECO:0007669"/>
    <property type="project" value="UniProtKB-SubCell"/>
</dbReference>
<dbReference type="OrthoDB" id="2985014at2759"/>
<evidence type="ECO:0000256" key="1">
    <source>
        <dbReference type="ARBA" id="ARBA00004141"/>
    </source>
</evidence>
<feature type="transmembrane region" description="Helical" evidence="6">
    <location>
        <begin position="321"/>
        <end position="339"/>
    </location>
</feature>
<feature type="transmembrane region" description="Helical" evidence="6">
    <location>
        <begin position="184"/>
        <end position="203"/>
    </location>
</feature>
<keyword evidence="9" id="KW-1185">Reference proteome</keyword>
<gene>
    <name evidence="8" type="primary">g323</name>
    <name evidence="8" type="ORF">C2E20_0323</name>
</gene>
<evidence type="ECO:0000256" key="3">
    <source>
        <dbReference type="ARBA" id="ARBA00022989"/>
    </source>
</evidence>
<protein>
    <submittedName>
        <fullName evidence="8">Anion transporter chloroplastic</fullName>
    </submittedName>
</protein>
<feature type="transmembrane region" description="Helical" evidence="6">
    <location>
        <begin position="89"/>
        <end position="109"/>
    </location>
</feature>
<keyword evidence="2 6" id="KW-0812">Transmembrane</keyword>
<dbReference type="EMBL" id="LHPF02000001">
    <property type="protein sequence ID" value="PSC76240.1"/>
    <property type="molecule type" value="Genomic_DNA"/>
</dbReference>
<reference evidence="8 9" key="1">
    <citation type="journal article" date="2018" name="Plant J.">
        <title>Genome sequences of Chlorella sorokiniana UTEX 1602 and Micractinium conductrix SAG 241.80: implications to maltose excretion by a green alga.</title>
        <authorList>
            <person name="Arriola M.B."/>
            <person name="Velmurugan N."/>
            <person name="Zhang Y."/>
            <person name="Plunkett M.H."/>
            <person name="Hondzo H."/>
            <person name="Barney B.M."/>
        </authorList>
    </citation>
    <scope>NUCLEOTIDE SEQUENCE [LARGE SCALE GENOMIC DNA]</scope>
    <source>
        <strain evidence="8 9">SAG 241.80</strain>
    </source>
</reference>
<feature type="domain" description="Major facilitator superfamily (MFS) profile" evidence="7">
    <location>
        <begin position="25"/>
        <end position="433"/>
    </location>
</feature>
<feature type="transmembrane region" description="Helical" evidence="6">
    <location>
        <begin position="345"/>
        <end position="364"/>
    </location>
</feature>
<feature type="transmembrane region" description="Helical" evidence="6">
    <location>
        <begin position="239"/>
        <end position="259"/>
    </location>
</feature>
<dbReference type="PROSITE" id="PS50850">
    <property type="entry name" value="MFS"/>
    <property type="match status" value="1"/>
</dbReference>
<dbReference type="SUPFAM" id="SSF103473">
    <property type="entry name" value="MFS general substrate transporter"/>
    <property type="match status" value="1"/>
</dbReference>
<feature type="transmembrane region" description="Helical" evidence="6">
    <location>
        <begin position="376"/>
        <end position="402"/>
    </location>
</feature>
<feature type="transmembrane region" description="Helical" evidence="6">
    <location>
        <begin position="408"/>
        <end position="429"/>
    </location>
</feature>
<proteinExistence type="inferred from homology"/>
<dbReference type="PANTHER" id="PTHR11662:SF446">
    <property type="entry name" value="SODIUM-DEPENDENT PHOSPHATE TRANSPORT PROTEIN 1, CHLOROPLASTIC"/>
    <property type="match status" value="1"/>
</dbReference>
<dbReference type="Proteomes" id="UP000239649">
    <property type="component" value="Unassembled WGS sequence"/>
</dbReference>
<comment type="similarity">
    <text evidence="5">Belongs to the major facilitator superfamily. Sodium/anion cotransporter (TC 2.A.1.14) family.</text>
</comment>
<dbReference type="InterPro" id="IPR050382">
    <property type="entry name" value="MFS_Na/Anion_cotransporter"/>
</dbReference>
<feature type="transmembrane region" description="Helical" evidence="6">
    <location>
        <begin position="27"/>
        <end position="50"/>
    </location>
</feature>
<evidence type="ECO:0000256" key="4">
    <source>
        <dbReference type="ARBA" id="ARBA00023136"/>
    </source>
</evidence>
<evidence type="ECO:0000259" key="7">
    <source>
        <dbReference type="PROSITE" id="PS50850"/>
    </source>
</evidence>
<feature type="transmembrane region" description="Helical" evidence="6">
    <location>
        <begin position="116"/>
        <end position="137"/>
    </location>
</feature>